<evidence type="ECO:0000313" key="6">
    <source>
        <dbReference type="EMBL" id="CAH3198792.1"/>
    </source>
</evidence>
<organism evidence="6 7">
    <name type="scientific">Porites evermanni</name>
    <dbReference type="NCBI Taxonomy" id="104178"/>
    <lineage>
        <taxon>Eukaryota</taxon>
        <taxon>Metazoa</taxon>
        <taxon>Cnidaria</taxon>
        <taxon>Anthozoa</taxon>
        <taxon>Hexacorallia</taxon>
        <taxon>Scleractinia</taxon>
        <taxon>Fungiina</taxon>
        <taxon>Poritidae</taxon>
        <taxon>Porites</taxon>
    </lineage>
</organism>
<evidence type="ECO:0000256" key="4">
    <source>
        <dbReference type="RuleBase" id="RU003818"/>
    </source>
</evidence>
<evidence type="ECO:0000259" key="5">
    <source>
        <dbReference type="PROSITE" id="PS50278"/>
    </source>
</evidence>
<dbReference type="InterPro" id="IPR004153">
    <property type="entry name" value="CXCXC_repeat"/>
</dbReference>
<dbReference type="EMBL" id="CALNXI010005928">
    <property type="protein sequence ID" value="CAH3198792.1"/>
    <property type="molecule type" value="Genomic_DNA"/>
</dbReference>
<comment type="subcellular location">
    <subcellularLocation>
        <location evidence="1">Secreted</location>
    </subcellularLocation>
</comment>
<dbReference type="Proteomes" id="UP001159427">
    <property type="component" value="Unassembled WGS sequence"/>
</dbReference>
<dbReference type="InterPro" id="IPR000072">
    <property type="entry name" value="PDGF/VEGF_dom"/>
</dbReference>
<evidence type="ECO:0000256" key="2">
    <source>
        <dbReference type="ARBA" id="ARBA00022525"/>
    </source>
</evidence>
<accession>A0ABN8T3D3</accession>
<reference evidence="6 7" key="1">
    <citation type="submission" date="2022-05" db="EMBL/GenBank/DDBJ databases">
        <authorList>
            <consortium name="Genoscope - CEA"/>
            <person name="William W."/>
        </authorList>
    </citation>
    <scope>NUCLEOTIDE SEQUENCE [LARGE SCALE GENOMIC DNA]</scope>
</reference>
<dbReference type="SUPFAM" id="SSF57501">
    <property type="entry name" value="Cystine-knot cytokines"/>
    <property type="match status" value="1"/>
</dbReference>
<comment type="caution">
    <text evidence="6">The sequence shown here is derived from an EMBL/GenBank/DDBJ whole genome shotgun (WGS) entry which is preliminary data.</text>
</comment>
<feature type="domain" description="Platelet-derived growth factor (PDGF) family profile" evidence="5">
    <location>
        <begin position="82"/>
        <end position="152"/>
    </location>
</feature>
<dbReference type="Gene3D" id="2.10.90.10">
    <property type="entry name" value="Cystine-knot cytokines"/>
    <property type="match status" value="1"/>
</dbReference>
<gene>
    <name evidence="6" type="ORF">PEVE_00036784</name>
</gene>
<dbReference type="InterPro" id="IPR029034">
    <property type="entry name" value="Cystine-knot_cytokine"/>
</dbReference>
<sequence>VNFKKGFNWREVTTEDKFYEMFPNIPRLPQHQGNDYYDLLPKGSKGSHQILGNRVPGKPSISKDKVDTSTHCASRRTLIDLPVTRSFGQHIFPSCAWVKRCSGCMCSDLMTCKPAKARTKTVDFYRIDGHTVNRDKIPITEHVQCSCQCIKSSSSCTAARQVWNENTCGCVCKPAYQEHNLNCTGVSKYDSRTCSCICPRAYESCPLGWMWSNVKCRCVEIRITVLRKPLKLHRDDD</sequence>
<proteinExistence type="inferred from homology"/>
<name>A0ABN8T3D3_9CNID</name>
<keyword evidence="4" id="KW-0339">Growth factor</keyword>
<dbReference type="Pfam" id="PF00341">
    <property type="entry name" value="PDGF"/>
    <property type="match status" value="1"/>
</dbReference>
<protein>
    <recommendedName>
        <fullName evidence="5">Platelet-derived growth factor (PDGF) family profile domain-containing protein</fullName>
    </recommendedName>
</protein>
<dbReference type="Pfam" id="PF03128">
    <property type="entry name" value="CXCXC"/>
    <property type="match status" value="1"/>
</dbReference>
<evidence type="ECO:0000256" key="1">
    <source>
        <dbReference type="ARBA" id="ARBA00004613"/>
    </source>
</evidence>
<evidence type="ECO:0000256" key="3">
    <source>
        <dbReference type="ARBA" id="ARBA00022729"/>
    </source>
</evidence>
<comment type="similarity">
    <text evidence="4">Belongs to the PDGF/VEGF growth factor family.</text>
</comment>
<feature type="non-terminal residue" evidence="6">
    <location>
        <position position="1"/>
    </location>
</feature>
<dbReference type="SMART" id="SM00141">
    <property type="entry name" value="PDGF"/>
    <property type="match status" value="1"/>
</dbReference>
<keyword evidence="3" id="KW-0732">Signal</keyword>
<dbReference type="PROSITE" id="PS50278">
    <property type="entry name" value="PDGF_2"/>
    <property type="match status" value="1"/>
</dbReference>
<keyword evidence="7" id="KW-1185">Reference proteome</keyword>
<keyword evidence="2" id="KW-0964">Secreted</keyword>
<evidence type="ECO:0000313" key="7">
    <source>
        <dbReference type="Proteomes" id="UP001159427"/>
    </source>
</evidence>